<dbReference type="AlphaFoldDB" id="A0A1H4FG96"/>
<gene>
    <name evidence="1" type="ORF">SAMN05444145_11054</name>
</gene>
<dbReference type="Pfam" id="PF14054">
    <property type="entry name" value="DUF4249"/>
    <property type="match status" value="1"/>
</dbReference>
<keyword evidence="2" id="KW-1185">Reference proteome</keyword>
<dbReference type="Proteomes" id="UP000183253">
    <property type="component" value="Unassembled WGS sequence"/>
</dbReference>
<dbReference type="OrthoDB" id="1466461at2"/>
<accession>A0A1H4FG96</accession>
<dbReference type="STRING" id="1033731.SAMN05444145_11054"/>
<dbReference type="EMBL" id="FNRI01000010">
    <property type="protein sequence ID" value="SEA96295.1"/>
    <property type="molecule type" value="Genomic_DNA"/>
</dbReference>
<evidence type="ECO:0000313" key="2">
    <source>
        <dbReference type="Proteomes" id="UP000183253"/>
    </source>
</evidence>
<evidence type="ECO:0008006" key="3">
    <source>
        <dbReference type="Google" id="ProtNLM"/>
    </source>
</evidence>
<proteinExistence type="predicted"/>
<dbReference type="InterPro" id="IPR025345">
    <property type="entry name" value="DUF4249"/>
</dbReference>
<protein>
    <recommendedName>
        <fullName evidence="3">DUF4249 domain-containing protein</fullName>
    </recommendedName>
</protein>
<evidence type="ECO:0000313" key="1">
    <source>
        <dbReference type="EMBL" id="SEA96295.1"/>
    </source>
</evidence>
<dbReference type="RefSeq" id="WP_010266109.1">
    <property type="nucleotide sequence ID" value="NZ_CAEG01000018.1"/>
</dbReference>
<sequence>MLRCISVFFVVFICWACEVDYSFGEKDFKPRVVVNALISPQEPFAVRLHWSRSYSAQSGFTPVGEAEIRLYEDNTEVVRCPADPEGTTQTTFRAAAGRSYRLVVSVPGYGELSARTTIPEAPAARISFAHQKGWYRHFDMTDLTAGVDAKAIWLRGTERDNNGEKDIYAFYTTSVFVDQVNGANDAYESDEKGSTIDFEYFLRVARENLSAAFPLRFSVFGAVENRHTFQIIAASDTYDRYMRSRYKHELNTGESAQENPFIEQITVYSNIDNGIGIFAGYNYYTTPEL</sequence>
<reference evidence="1 2" key="1">
    <citation type="submission" date="2016-10" db="EMBL/GenBank/DDBJ databases">
        <authorList>
            <person name="de Groot N.N."/>
        </authorList>
    </citation>
    <scope>NUCLEOTIDE SEQUENCE [LARGE SCALE GENOMIC DNA]</scope>
    <source>
        <strain evidence="1 2">DSM 25383</strain>
    </source>
</reference>
<name>A0A1H4FG96_9BACT</name>
<organism evidence="1 2">
    <name type="scientific">Alistipes timonensis JC136</name>
    <dbReference type="NCBI Taxonomy" id="1033731"/>
    <lineage>
        <taxon>Bacteria</taxon>
        <taxon>Pseudomonadati</taxon>
        <taxon>Bacteroidota</taxon>
        <taxon>Bacteroidia</taxon>
        <taxon>Bacteroidales</taxon>
        <taxon>Rikenellaceae</taxon>
        <taxon>Alistipes</taxon>
    </lineage>
</organism>